<keyword evidence="4 6" id="KW-0472">Membrane</keyword>
<evidence type="ECO:0000256" key="2">
    <source>
        <dbReference type="ARBA" id="ARBA00022692"/>
    </source>
</evidence>
<dbReference type="AlphaFoldDB" id="A0A4U6QPT0"/>
<gene>
    <name evidence="8" type="ORF">FDO65_02285</name>
</gene>
<reference evidence="8 9" key="1">
    <citation type="submission" date="2019-05" db="EMBL/GenBank/DDBJ databases">
        <title>Nakamurella sp. N5BH11, whole genome shotgun sequence.</title>
        <authorList>
            <person name="Tuo L."/>
        </authorList>
    </citation>
    <scope>NUCLEOTIDE SEQUENCE [LARGE SCALE GENOMIC DNA]</scope>
    <source>
        <strain evidence="8 9">N5BH11</strain>
    </source>
</reference>
<comment type="caution">
    <text evidence="8">The sequence shown here is derived from an EMBL/GenBank/DDBJ whole genome shotgun (WGS) entry which is preliminary data.</text>
</comment>
<keyword evidence="6" id="KW-0813">Transport</keyword>
<evidence type="ECO:0000256" key="1">
    <source>
        <dbReference type="ARBA" id="ARBA00004141"/>
    </source>
</evidence>
<evidence type="ECO:0000256" key="4">
    <source>
        <dbReference type="ARBA" id="ARBA00023136"/>
    </source>
</evidence>
<feature type="domain" description="ABC transmembrane type-2" evidence="7">
    <location>
        <begin position="111"/>
        <end position="342"/>
    </location>
</feature>
<comment type="subcellular location">
    <subcellularLocation>
        <location evidence="6">Cell membrane</location>
        <topology evidence="6">Multi-pass membrane protein</topology>
    </subcellularLocation>
    <subcellularLocation>
        <location evidence="1">Membrane</location>
        <topology evidence="1">Multi-pass membrane protein</topology>
    </subcellularLocation>
</comment>
<keyword evidence="5" id="KW-0046">Antibiotic resistance</keyword>
<feature type="transmembrane region" description="Helical" evidence="6">
    <location>
        <begin position="12"/>
        <end position="30"/>
    </location>
</feature>
<dbReference type="PROSITE" id="PS51012">
    <property type="entry name" value="ABC_TM2"/>
    <property type="match status" value="1"/>
</dbReference>
<evidence type="ECO:0000256" key="6">
    <source>
        <dbReference type="RuleBase" id="RU361157"/>
    </source>
</evidence>
<dbReference type="InterPro" id="IPR052902">
    <property type="entry name" value="ABC-2_transporter"/>
</dbReference>
<keyword evidence="9" id="KW-1185">Reference proteome</keyword>
<feature type="transmembrane region" description="Helical" evidence="6">
    <location>
        <begin position="154"/>
        <end position="174"/>
    </location>
</feature>
<dbReference type="GO" id="GO:0046677">
    <property type="term" value="P:response to antibiotic"/>
    <property type="evidence" value="ECO:0007669"/>
    <property type="project" value="UniProtKB-KW"/>
</dbReference>
<dbReference type="PANTHER" id="PTHR43027:SF2">
    <property type="entry name" value="TRANSPORT PERMEASE PROTEIN"/>
    <property type="match status" value="1"/>
</dbReference>
<feature type="transmembrane region" description="Helical" evidence="6">
    <location>
        <begin position="262"/>
        <end position="281"/>
    </location>
</feature>
<evidence type="ECO:0000259" key="7">
    <source>
        <dbReference type="PROSITE" id="PS51012"/>
    </source>
</evidence>
<proteinExistence type="inferred from homology"/>
<dbReference type="PANTHER" id="PTHR43027">
    <property type="entry name" value="DOXORUBICIN RESISTANCE ABC TRANSPORTER PERMEASE PROTEIN DRRC-RELATED"/>
    <property type="match status" value="1"/>
</dbReference>
<dbReference type="InterPro" id="IPR047817">
    <property type="entry name" value="ABC2_TM_bact-type"/>
</dbReference>
<dbReference type="InterPro" id="IPR013525">
    <property type="entry name" value="ABC2_TM"/>
</dbReference>
<name>A0A4U6QPT0_9ACTN</name>
<sequence length="344" mass="36056">MFKGFYRDRLSVGFSVLFPLFFILIFGTVLSGGAPSATKVVQVGAVPLIDQLPAQARQELGQALEITSADSLADAVEQVRKGEVAAVVQQDGDTLSVQYSSADQVTAATVRGIFDAFVNAANIAATGAPPTYTLQTSQVEDESLQAIQFIAPGMIGYGIAIGAVFGAAMTLITWREKKLLRRLRLAPVSTVSVVASRVVVSIVVALVQLVLFVGVSMLPFLGLRLSGAWYMAVPLTIAGTLAFLAIGLFVGSVAKTVEGGSGLANLITLPMAFVSGAFIPADSGPEWMTVVAKFLPLSYLVDGLKDVLVRGEGPAAAVVPIVVMLGFAVAVTLVATRFFRWDTA</sequence>
<dbReference type="PRINTS" id="PR00164">
    <property type="entry name" value="ABC2TRNSPORT"/>
</dbReference>
<dbReference type="Proteomes" id="UP000306985">
    <property type="component" value="Unassembled WGS sequence"/>
</dbReference>
<dbReference type="InterPro" id="IPR000412">
    <property type="entry name" value="ABC_2_transport"/>
</dbReference>
<dbReference type="OrthoDB" id="9778589at2"/>
<accession>A0A4U6QPT0</accession>
<feature type="transmembrane region" description="Helical" evidence="6">
    <location>
        <begin position="315"/>
        <end position="339"/>
    </location>
</feature>
<evidence type="ECO:0000256" key="3">
    <source>
        <dbReference type="ARBA" id="ARBA00022989"/>
    </source>
</evidence>
<keyword evidence="2 6" id="KW-0812">Transmembrane</keyword>
<evidence type="ECO:0000313" key="8">
    <source>
        <dbReference type="EMBL" id="TKV62082.1"/>
    </source>
</evidence>
<protein>
    <recommendedName>
        <fullName evidence="6">Transport permease protein</fullName>
    </recommendedName>
</protein>
<dbReference type="Pfam" id="PF12698">
    <property type="entry name" value="ABC2_membrane_3"/>
    <property type="match status" value="1"/>
</dbReference>
<dbReference type="GO" id="GO:0043190">
    <property type="term" value="C:ATP-binding cassette (ABC) transporter complex"/>
    <property type="evidence" value="ECO:0007669"/>
    <property type="project" value="InterPro"/>
</dbReference>
<keyword evidence="3 6" id="KW-1133">Transmembrane helix</keyword>
<feature type="transmembrane region" description="Helical" evidence="6">
    <location>
        <begin position="194"/>
        <end position="221"/>
    </location>
</feature>
<organism evidence="8 9">
    <name type="scientific">Nakamurella flava</name>
    <dbReference type="NCBI Taxonomy" id="2576308"/>
    <lineage>
        <taxon>Bacteria</taxon>
        <taxon>Bacillati</taxon>
        <taxon>Actinomycetota</taxon>
        <taxon>Actinomycetes</taxon>
        <taxon>Nakamurellales</taxon>
        <taxon>Nakamurellaceae</taxon>
        <taxon>Nakamurella</taxon>
    </lineage>
</organism>
<comment type="similarity">
    <text evidence="6">Belongs to the ABC-2 integral membrane protein family.</text>
</comment>
<dbReference type="EMBL" id="SZZH01000001">
    <property type="protein sequence ID" value="TKV62082.1"/>
    <property type="molecule type" value="Genomic_DNA"/>
</dbReference>
<keyword evidence="6" id="KW-1003">Cell membrane</keyword>
<evidence type="ECO:0000313" key="9">
    <source>
        <dbReference type="Proteomes" id="UP000306985"/>
    </source>
</evidence>
<feature type="transmembrane region" description="Helical" evidence="6">
    <location>
        <begin position="227"/>
        <end position="250"/>
    </location>
</feature>
<evidence type="ECO:0000256" key="5">
    <source>
        <dbReference type="ARBA" id="ARBA00023251"/>
    </source>
</evidence>
<dbReference type="GO" id="GO:0140359">
    <property type="term" value="F:ABC-type transporter activity"/>
    <property type="evidence" value="ECO:0007669"/>
    <property type="project" value="InterPro"/>
</dbReference>